<sequence length="105" mass="11835">MVNLSFRRGSSYGSPVRHFIAPTNAHTIAKRVGSVNFPSSVIRDDWPEFAVFYLTGSERSGPKVRGDTELPRMPIDGSPRKAQPEEKQRNGGQRRLAWARHERCA</sequence>
<evidence type="ECO:0000313" key="2">
    <source>
        <dbReference type="EMBL" id="SPE26611.1"/>
    </source>
</evidence>
<gene>
    <name evidence="2" type="ORF">SBA5_550034</name>
</gene>
<feature type="compositionally biased region" description="Basic and acidic residues" evidence="1">
    <location>
        <begin position="60"/>
        <end position="70"/>
    </location>
</feature>
<dbReference type="AlphaFoldDB" id="A0A2N9LTP6"/>
<feature type="compositionally biased region" description="Basic and acidic residues" evidence="1">
    <location>
        <begin position="78"/>
        <end position="89"/>
    </location>
</feature>
<organism evidence="2 3">
    <name type="scientific">Candidatus Sulfuritelmatomonas gaucii</name>
    <dbReference type="NCBI Taxonomy" id="2043161"/>
    <lineage>
        <taxon>Bacteria</taxon>
        <taxon>Pseudomonadati</taxon>
        <taxon>Acidobacteriota</taxon>
        <taxon>Terriglobia</taxon>
        <taxon>Terriglobales</taxon>
        <taxon>Acidobacteriaceae</taxon>
        <taxon>Candidatus Sulfuritelmatomonas</taxon>
    </lineage>
</organism>
<name>A0A2N9LTP6_9BACT</name>
<dbReference type="EMBL" id="OKRB01000114">
    <property type="protein sequence ID" value="SPE26611.1"/>
    <property type="molecule type" value="Genomic_DNA"/>
</dbReference>
<evidence type="ECO:0000313" key="3">
    <source>
        <dbReference type="Proteomes" id="UP000239735"/>
    </source>
</evidence>
<protein>
    <submittedName>
        <fullName evidence="2">Uncharacterized protein</fullName>
    </submittedName>
</protein>
<evidence type="ECO:0000256" key="1">
    <source>
        <dbReference type="SAM" id="MobiDB-lite"/>
    </source>
</evidence>
<reference evidence="3" key="1">
    <citation type="submission" date="2018-02" db="EMBL/GenBank/DDBJ databases">
        <authorList>
            <person name="Hausmann B."/>
        </authorList>
    </citation>
    <scope>NUCLEOTIDE SEQUENCE [LARGE SCALE GENOMIC DNA]</scope>
    <source>
        <strain evidence="3">Peat soil MAG SbA5</strain>
    </source>
</reference>
<proteinExistence type="predicted"/>
<dbReference type="Proteomes" id="UP000239735">
    <property type="component" value="Unassembled WGS sequence"/>
</dbReference>
<feature type="region of interest" description="Disordered" evidence="1">
    <location>
        <begin position="59"/>
        <end position="105"/>
    </location>
</feature>
<accession>A0A2N9LTP6</accession>